<accession>A0A1G5SIW5</accession>
<dbReference type="OrthoDB" id="198309at2"/>
<dbReference type="Pfam" id="PF12796">
    <property type="entry name" value="Ank_2"/>
    <property type="match status" value="1"/>
</dbReference>
<keyword evidence="6" id="KW-1185">Reference proteome</keyword>
<dbReference type="SMART" id="SM00248">
    <property type="entry name" value="ANK"/>
    <property type="match status" value="6"/>
</dbReference>
<gene>
    <name evidence="5" type="ORF">NSMM_890003</name>
</gene>
<keyword evidence="1" id="KW-0677">Repeat</keyword>
<dbReference type="InterPro" id="IPR036770">
    <property type="entry name" value="Ankyrin_rpt-contain_sf"/>
</dbReference>
<dbReference type="AlphaFoldDB" id="A0A1G5SIW5"/>
<dbReference type="STRING" id="51642.NSMM_890003"/>
<feature type="repeat" description="ANK" evidence="3">
    <location>
        <begin position="245"/>
        <end position="277"/>
    </location>
</feature>
<evidence type="ECO:0000313" key="6">
    <source>
        <dbReference type="Proteomes" id="UP000198729"/>
    </source>
</evidence>
<feature type="compositionally biased region" description="Basic and acidic residues" evidence="4">
    <location>
        <begin position="364"/>
        <end position="377"/>
    </location>
</feature>
<dbReference type="SUPFAM" id="SSF48403">
    <property type="entry name" value="Ankyrin repeat"/>
    <property type="match status" value="1"/>
</dbReference>
<dbReference type="Gene3D" id="1.25.40.20">
    <property type="entry name" value="Ankyrin repeat-containing domain"/>
    <property type="match status" value="3"/>
</dbReference>
<proteinExistence type="predicted"/>
<dbReference type="InterPro" id="IPR002110">
    <property type="entry name" value="Ankyrin_rpt"/>
</dbReference>
<evidence type="ECO:0000256" key="4">
    <source>
        <dbReference type="SAM" id="MobiDB-lite"/>
    </source>
</evidence>
<feature type="repeat" description="ANK" evidence="3">
    <location>
        <begin position="280"/>
        <end position="320"/>
    </location>
</feature>
<name>A0A1G5SIW5_9PROT</name>
<dbReference type="RefSeq" id="WP_090288401.1">
    <property type="nucleotide sequence ID" value="NZ_FMWO01000101.1"/>
</dbReference>
<reference evidence="5 6" key="1">
    <citation type="submission" date="2016-10" db="EMBL/GenBank/DDBJ databases">
        <authorList>
            <person name="de Groot N.N."/>
        </authorList>
    </citation>
    <scope>NUCLEOTIDE SEQUENCE [LARGE SCALE GENOMIC DNA]</scope>
    <source>
        <strain evidence="5">1</strain>
    </source>
</reference>
<feature type="region of interest" description="Disordered" evidence="4">
    <location>
        <begin position="364"/>
        <end position="393"/>
    </location>
</feature>
<dbReference type="InterPro" id="IPR050745">
    <property type="entry name" value="Multifunctional_regulatory"/>
</dbReference>
<dbReference type="PANTHER" id="PTHR24189">
    <property type="entry name" value="MYOTROPHIN"/>
    <property type="match status" value="1"/>
</dbReference>
<dbReference type="PROSITE" id="PS50297">
    <property type="entry name" value="ANK_REP_REGION"/>
    <property type="match status" value="2"/>
</dbReference>
<dbReference type="PROSITE" id="PS50088">
    <property type="entry name" value="ANK_REPEAT"/>
    <property type="match status" value="3"/>
</dbReference>
<evidence type="ECO:0000256" key="2">
    <source>
        <dbReference type="ARBA" id="ARBA00023043"/>
    </source>
</evidence>
<evidence type="ECO:0000256" key="3">
    <source>
        <dbReference type="PROSITE-ProRule" id="PRU00023"/>
    </source>
</evidence>
<evidence type="ECO:0000313" key="5">
    <source>
        <dbReference type="EMBL" id="SCZ87032.1"/>
    </source>
</evidence>
<feature type="repeat" description="ANK" evidence="3">
    <location>
        <begin position="321"/>
        <end position="353"/>
    </location>
</feature>
<feature type="compositionally biased region" description="Acidic residues" evidence="4">
    <location>
        <begin position="384"/>
        <end position="393"/>
    </location>
</feature>
<dbReference type="PRINTS" id="PR01415">
    <property type="entry name" value="ANKYRIN"/>
</dbReference>
<dbReference type="EMBL" id="FMWO01000101">
    <property type="protein sequence ID" value="SCZ87032.1"/>
    <property type="molecule type" value="Genomic_DNA"/>
</dbReference>
<dbReference type="Proteomes" id="UP000198729">
    <property type="component" value="Unassembled WGS sequence"/>
</dbReference>
<evidence type="ECO:0000256" key="1">
    <source>
        <dbReference type="ARBA" id="ARBA00022737"/>
    </source>
</evidence>
<sequence>MNKTNSMISRAKNHPLILVLIFLGTIVIYMATFTDAAKKLIELVTPPPAMSPEAARIELSRLMLPYTADTFIEAAEKGDVQAINLFLTAGMDPNAEDSEYGRAIYSAVRGRKHSKNVQGHPEIVRVLVKAKARIDSSELSLAAQMEDAEILQLLLEGSPDRKFLNEAFLSAAGRSMLNNMKLLLRNGADLKAVGEAALLSAADSRKKREMGGLWDYRSGVSEEKIHETVLFLLKNGVDVNLKSDSGITPLYLAAQRGSSNVVRALLDRGAEVNTTVVGGHGWTSLTTALLYSNGVPTNEESLEIVKALLAKGADVNAKDKYGKTALMLATGSRDKKIVQALLEAGAQVKDKDKYGQTAAFALDERYGNNTPEERKETSQLLKDYEDDQPEVVK</sequence>
<dbReference type="Pfam" id="PF00023">
    <property type="entry name" value="Ank"/>
    <property type="match status" value="1"/>
</dbReference>
<organism evidence="5 6">
    <name type="scientific">Nitrosomonas mobilis</name>
    <dbReference type="NCBI Taxonomy" id="51642"/>
    <lineage>
        <taxon>Bacteria</taxon>
        <taxon>Pseudomonadati</taxon>
        <taxon>Pseudomonadota</taxon>
        <taxon>Betaproteobacteria</taxon>
        <taxon>Nitrosomonadales</taxon>
        <taxon>Nitrosomonadaceae</taxon>
        <taxon>Nitrosomonas</taxon>
    </lineage>
</organism>
<dbReference type="PANTHER" id="PTHR24189:SF50">
    <property type="entry name" value="ANKYRIN REPEAT AND SOCS BOX PROTEIN 2"/>
    <property type="match status" value="1"/>
</dbReference>
<protein>
    <submittedName>
        <fullName evidence="5">Uncharacterized protein</fullName>
    </submittedName>
</protein>
<keyword evidence="2 3" id="KW-0040">ANK repeat</keyword>